<dbReference type="Proteomes" id="UP000018837">
    <property type="component" value="Unassembled WGS sequence"/>
</dbReference>
<dbReference type="SUPFAM" id="SSF102829">
    <property type="entry name" value="Cell division protein ZapA-like"/>
    <property type="match status" value="1"/>
</dbReference>
<dbReference type="PATRIC" id="fig|1411148.3.peg.2010"/>
<protein>
    <recommendedName>
        <fullName evidence="3">Cell division protein ZapA</fullName>
    </recommendedName>
</protein>
<proteinExistence type="predicted"/>
<dbReference type="Pfam" id="PF05164">
    <property type="entry name" value="ZapA"/>
    <property type="match status" value="1"/>
</dbReference>
<comment type="caution">
    <text evidence="1">The sequence shown here is derived from an EMBL/GenBank/DDBJ whole genome shotgun (WGS) entry which is preliminary data.</text>
</comment>
<dbReference type="InterPro" id="IPR036192">
    <property type="entry name" value="Cell_div_ZapA-like_sf"/>
</dbReference>
<evidence type="ECO:0000313" key="1">
    <source>
        <dbReference type="EMBL" id="ETK01046.1"/>
    </source>
</evidence>
<reference evidence="1 2" key="1">
    <citation type="submission" date="2013-11" db="EMBL/GenBank/DDBJ databases">
        <title>Single cell genomics of uncultured Tannerella BU063 (oral taxon 286).</title>
        <authorList>
            <person name="Beall C.J."/>
            <person name="Campbell A.G."/>
            <person name="Griffen A.L."/>
            <person name="Podar M."/>
            <person name="Leys E.J."/>
        </authorList>
    </citation>
    <scope>NUCLEOTIDE SEQUENCE [LARGE SCALE GENOMIC DNA]</scope>
    <source>
        <strain evidence="1">Cell 2</strain>
    </source>
</reference>
<dbReference type="EMBL" id="AYUF01000492">
    <property type="protein sequence ID" value="ETK01046.1"/>
    <property type="molecule type" value="Genomic_DNA"/>
</dbReference>
<organism evidence="1 2">
    <name type="scientific">Tannerella sp. oral taxon BU063 isolate Cell 2</name>
    <dbReference type="NCBI Taxonomy" id="1411148"/>
    <lineage>
        <taxon>Bacteria</taxon>
        <taxon>Pseudomonadati</taxon>
        <taxon>Bacteroidota</taxon>
        <taxon>Bacteroidia</taxon>
        <taxon>Bacteroidales</taxon>
        <taxon>Tannerellaceae</taxon>
        <taxon>Tannerella</taxon>
    </lineage>
</organism>
<name>W2C3M0_9BACT</name>
<evidence type="ECO:0000313" key="2">
    <source>
        <dbReference type="Proteomes" id="UP000018837"/>
    </source>
</evidence>
<sequence>MFGPAERIAQKDKSVKANEFIIHLEIAGKKYPVTLRRGDVQTERRARLAARRVQQMYLERKNIFSKAVDDKDLLAMVAIQLATDMIPLEERNDTKPLIERIQRLTADLERYLKENR</sequence>
<evidence type="ECO:0008006" key="3">
    <source>
        <dbReference type="Google" id="ProtNLM"/>
    </source>
</evidence>
<accession>W2C3M0</accession>
<dbReference type="AlphaFoldDB" id="W2C3M0"/>
<gene>
    <name evidence="1" type="ORF">N425_12160</name>
</gene>
<dbReference type="InterPro" id="IPR007838">
    <property type="entry name" value="Cell_div_ZapA-like"/>
</dbReference>